<protein>
    <submittedName>
        <fullName evidence="1">Uncharacterized protein</fullName>
    </submittedName>
</protein>
<proteinExistence type="predicted"/>
<dbReference type="NCBIfam" id="TIGR04509">
    <property type="entry name" value="mod_pep_NH_fam"/>
    <property type="match status" value="1"/>
</dbReference>
<evidence type="ECO:0000313" key="1">
    <source>
        <dbReference type="EMBL" id="AWV08759.1"/>
    </source>
</evidence>
<evidence type="ECO:0000313" key="2">
    <source>
        <dbReference type="Proteomes" id="UP000249447"/>
    </source>
</evidence>
<dbReference type="RefSeq" id="WP_111267772.1">
    <property type="nucleotide sequence ID" value="NZ_CP029843.1"/>
</dbReference>
<dbReference type="AlphaFoldDB" id="A0A2U9TGI6"/>
<sequence>MSTKTRTAPLPVEVADRLLDLLGSDDLFRERFQRDHLAALRSIGYEAPRPGPITACGAVSAAEQVAPFASCKVTRLAPKETIAAAREEIMSMLLRGLAQTTPRLDLGLPTSQISRK</sequence>
<dbReference type="InterPro" id="IPR030976">
    <property type="entry name" value="Mod_pep_NH_fam"/>
</dbReference>
<dbReference type="OrthoDB" id="6025514at2"/>
<name>A0A2U9TGI6_9GAMM</name>
<dbReference type="KEGG" id="lmb:C9I47_3095"/>
<organism evidence="1 2">
    <name type="scientific">Marilutibacter maris</name>
    <dbReference type="NCBI Taxonomy" id="1605891"/>
    <lineage>
        <taxon>Bacteria</taxon>
        <taxon>Pseudomonadati</taxon>
        <taxon>Pseudomonadota</taxon>
        <taxon>Gammaproteobacteria</taxon>
        <taxon>Lysobacterales</taxon>
        <taxon>Lysobacteraceae</taxon>
        <taxon>Marilutibacter</taxon>
    </lineage>
</organism>
<gene>
    <name evidence="1" type="ORF">C9I47_3095</name>
</gene>
<dbReference type="Proteomes" id="UP000249447">
    <property type="component" value="Chromosome"/>
</dbReference>
<dbReference type="EMBL" id="CP029843">
    <property type="protein sequence ID" value="AWV08759.1"/>
    <property type="molecule type" value="Genomic_DNA"/>
</dbReference>
<reference evidence="1 2" key="1">
    <citation type="submission" date="2018-05" db="EMBL/GenBank/DDBJ databases">
        <title>The complete genome of Lysobacter maris HZ9B, a marine bacterium antagonistic against terrestrial plant pathogens.</title>
        <authorList>
            <person name="Zhang X.-Q."/>
        </authorList>
    </citation>
    <scope>NUCLEOTIDE SEQUENCE [LARGE SCALE GENOMIC DNA]</scope>
    <source>
        <strain evidence="1 2">HZ9B</strain>
    </source>
</reference>
<accession>A0A2U9TGI6</accession>
<keyword evidence="2" id="KW-1185">Reference proteome</keyword>